<name>A0A6L6X8R3_9ACTN</name>
<dbReference type="SUPFAM" id="SSF47413">
    <property type="entry name" value="lambda repressor-like DNA-binding domains"/>
    <property type="match status" value="1"/>
</dbReference>
<comment type="caution">
    <text evidence="2">The sequence shown here is derived from an EMBL/GenBank/DDBJ whole genome shotgun (WGS) entry which is preliminary data.</text>
</comment>
<organism evidence="2 3">
    <name type="scientific">Streptomyces typhae</name>
    <dbReference type="NCBI Taxonomy" id="2681492"/>
    <lineage>
        <taxon>Bacteria</taxon>
        <taxon>Bacillati</taxon>
        <taxon>Actinomycetota</taxon>
        <taxon>Actinomycetes</taxon>
        <taxon>Kitasatosporales</taxon>
        <taxon>Streptomycetaceae</taxon>
        <taxon>Streptomyces</taxon>
    </lineage>
</organism>
<dbReference type="Gene3D" id="1.25.40.10">
    <property type="entry name" value="Tetratricopeptide repeat domain"/>
    <property type="match status" value="1"/>
</dbReference>
<dbReference type="Pfam" id="PF13560">
    <property type="entry name" value="HTH_31"/>
    <property type="match status" value="1"/>
</dbReference>
<keyword evidence="3" id="KW-1185">Reference proteome</keyword>
<protein>
    <submittedName>
        <fullName evidence="2">Helix-turn-helix domain-containing protein</fullName>
    </submittedName>
</protein>
<dbReference type="InterPro" id="IPR011990">
    <property type="entry name" value="TPR-like_helical_dom_sf"/>
</dbReference>
<evidence type="ECO:0000313" key="2">
    <source>
        <dbReference type="EMBL" id="MVO90222.1"/>
    </source>
</evidence>
<dbReference type="AlphaFoldDB" id="A0A6L6X8R3"/>
<gene>
    <name evidence="2" type="ORF">GPA10_37105</name>
</gene>
<dbReference type="CDD" id="cd00093">
    <property type="entry name" value="HTH_XRE"/>
    <property type="match status" value="1"/>
</dbReference>
<sequence length="471" mass="51466">MEQRAKAHSLSCARRICVVKTEAGWDSGQIAEEIRRCCGVSRLRARRLARGWSCDDVAERLSAAADQVGISPPRTDANTVGQWERGLHEPKRATLELLCSLYECSARDLGFGTQPLTASAALGSWDQPQTADARMLPEPVGDPLAEHVEAARRSVDRTLALSTVSAAQMDLLDMRILEVRRQYLYEPPTQMLRSLLGELEEVKCLAADRQPASVQVRLSEMTAVLATLIADSLMKLGKLASSRKWYDTAQSAADDSGRVELRARVRAQRAMLPYYYGPLEGAVVLGREARLLTRGRPTSTAAFAAAAEARALARQGSFSAAETVITTAQRLYEQCEHGSPDDAFAFPERRLLLYLSGAYTAMGRSSQARKVQAQALDLYPERTGIDPALLHLEAAICLAHDHSAAEACQLAGRTVLQVPAEHRTHILQERARDVLGVLPPRIRGARAARELTDILALSQAGGDSLEPRQRA</sequence>
<dbReference type="InterPro" id="IPR001387">
    <property type="entry name" value="Cro/C1-type_HTH"/>
</dbReference>
<evidence type="ECO:0000259" key="1">
    <source>
        <dbReference type="PROSITE" id="PS50943"/>
    </source>
</evidence>
<dbReference type="EMBL" id="WPNZ01000031">
    <property type="protein sequence ID" value="MVO90222.1"/>
    <property type="molecule type" value="Genomic_DNA"/>
</dbReference>
<dbReference type="GO" id="GO:0003677">
    <property type="term" value="F:DNA binding"/>
    <property type="evidence" value="ECO:0007669"/>
    <property type="project" value="InterPro"/>
</dbReference>
<dbReference type="PROSITE" id="PS50943">
    <property type="entry name" value="HTH_CROC1"/>
    <property type="match status" value="1"/>
</dbReference>
<evidence type="ECO:0000313" key="3">
    <source>
        <dbReference type="Proteomes" id="UP000483802"/>
    </source>
</evidence>
<accession>A0A6L6X8R3</accession>
<dbReference type="SMART" id="SM00530">
    <property type="entry name" value="HTH_XRE"/>
    <property type="match status" value="1"/>
</dbReference>
<proteinExistence type="predicted"/>
<dbReference type="Gene3D" id="1.10.260.40">
    <property type="entry name" value="lambda repressor-like DNA-binding domains"/>
    <property type="match status" value="1"/>
</dbReference>
<reference evidence="2 3" key="1">
    <citation type="submission" date="2019-11" db="EMBL/GenBank/DDBJ databases">
        <title>Streptomyces typhae sp. nov., a novel endophytic actinomycete isolated from the root of cattail pollen (Typha angustifolia L.).</title>
        <authorList>
            <person name="Peng C."/>
        </authorList>
    </citation>
    <scope>NUCLEOTIDE SEQUENCE [LARGE SCALE GENOMIC DNA]</scope>
    <source>
        <strain evidence="3">p1417</strain>
    </source>
</reference>
<dbReference type="SUPFAM" id="SSF48452">
    <property type="entry name" value="TPR-like"/>
    <property type="match status" value="1"/>
</dbReference>
<dbReference type="InterPro" id="IPR010982">
    <property type="entry name" value="Lambda_DNA-bd_dom_sf"/>
</dbReference>
<feature type="domain" description="HTH cro/C1-type" evidence="1">
    <location>
        <begin position="43"/>
        <end position="109"/>
    </location>
</feature>
<dbReference type="Proteomes" id="UP000483802">
    <property type="component" value="Unassembled WGS sequence"/>
</dbReference>